<proteinExistence type="predicted"/>
<feature type="compositionally biased region" description="Low complexity" evidence="1">
    <location>
        <begin position="1"/>
        <end position="15"/>
    </location>
</feature>
<evidence type="ECO:0000313" key="2">
    <source>
        <dbReference type="EMBL" id="CAG5127609.1"/>
    </source>
</evidence>
<reference evidence="2" key="1">
    <citation type="submission" date="2021-04" db="EMBL/GenBank/DDBJ databases">
        <authorList>
            <consortium name="Molecular Ecology Group"/>
        </authorList>
    </citation>
    <scope>NUCLEOTIDE SEQUENCE</scope>
</reference>
<feature type="region of interest" description="Disordered" evidence="1">
    <location>
        <begin position="1"/>
        <end position="22"/>
    </location>
</feature>
<feature type="compositionally biased region" description="Basic residues" evidence="1">
    <location>
        <begin position="193"/>
        <end position="203"/>
    </location>
</feature>
<feature type="compositionally biased region" description="Polar residues" evidence="1">
    <location>
        <begin position="215"/>
        <end position="225"/>
    </location>
</feature>
<comment type="caution">
    <text evidence="2">The sequence shown here is derived from an EMBL/GenBank/DDBJ whole genome shotgun (WGS) entry which is preliminary data.</text>
</comment>
<feature type="non-terminal residue" evidence="2">
    <location>
        <position position="324"/>
    </location>
</feature>
<feature type="compositionally biased region" description="Basic and acidic residues" evidence="1">
    <location>
        <begin position="173"/>
        <end position="192"/>
    </location>
</feature>
<gene>
    <name evidence="2" type="ORF">CUNI_LOCUS13167</name>
</gene>
<evidence type="ECO:0000313" key="3">
    <source>
        <dbReference type="Proteomes" id="UP000678393"/>
    </source>
</evidence>
<name>A0A8S3ZEC1_9EUPU</name>
<accession>A0A8S3ZEC1</accession>
<keyword evidence="3" id="KW-1185">Reference proteome</keyword>
<dbReference type="OrthoDB" id="6159439at2759"/>
<dbReference type="Proteomes" id="UP000678393">
    <property type="component" value="Unassembled WGS sequence"/>
</dbReference>
<evidence type="ECO:0000256" key="1">
    <source>
        <dbReference type="SAM" id="MobiDB-lite"/>
    </source>
</evidence>
<feature type="compositionally biased region" description="Low complexity" evidence="1">
    <location>
        <begin position="204"/>
        <end position="214"/>
    </location>
</feature>
<protein>
    <submittedName>
        <fullName evidence="2">Uncharacterized protein</fullName>
    </submittedName>
</protein>
<feature type="region of interest" description="Disordered" evidence="1">
    <location>
        <begin position="173"/>
        <end position="225"/>
    </location>
</feature>
<dbReference type="EMBL" id="CAJHNH020002746">
    <property type="protein sequence ID" value="CAG5127609.1"/>
    <property type="molecule type" value="Genomic_DNA"/>
</dbReference>
<sequence>MTAAVAVMSASATSMPPKRHGFSIESLIGTSEVAPPSPTTAPPPRTFSIRQFAIRETFKQDRHNEKDTDRIYGEIDRQRDRVREAVKEREVCDHRDRQCSEIERDRQCRDIERDRQCRDIERDRQCSEIERDRQCRDIAREADLFREREMILESLRLRDKELRDMTDRELRDMTDREVSKDREAHQFRDSRNVRHSAAHHQRVSPRSSSPASPRTENSLTPQSENRLGLWAGQEFKHILSSLNSGHFDSSSLYQPLRVCNRTLASMGSLPGVGAPPAALGIGIPPHFSHLQMNPLLYNLPRDLNPQPHPLLAGRFPSFINTRYQ</sequence>
<dbReference type="AlphaFoldDB" id="A0A8S3ZEC1"/>
<organism evidence="2 3">
    <name type="scientific">Candidula unifasciata</name>
    <dbReference type="NCBI Taxonomy" id="100452"/>
    <lineage>
        <taxon>Eukaryota</taxon>
        <taxon>Metazoa</taxon>
        <taxon>Spiralia</taxon>
        <taxon>Lophotrochozoa</taxon>
        <taxon>Mollusca</taxon>
        <taxon>Gastropoda</taxon>
        <taxon>Heterobranchia</taxon>
        <taxon>Euthyneura</taxon>
        <taxon>Panpulmonata</taxon>
        <taxon>Eupulmonata</taxon>
        <taxon>Stylommatophora</taxon>
        <taxon>Helicina</taxon>
        <taxon>Helicoidea</taxon>
        <taxon>Geomitridae</taxon>
        <taxon>Candidula</taxon>
    </lineage>
</organism>